<keyword evidence="3" id="KW-1185">Reference proteome</keyword>
<keyword evidence="1" id="KW-0812">Transmembrane</keyword>
<evidence type="ECO:0000313" key="2">
    <source>
        <dbReference type="EMBL" id="QCK15933.1"/>
    </source>
</evidence>
<evidence type="ECO:0000256" key="1">
    <source>
        <dbReference type="SAM" id="Phobius"/>
    </source>
</evidence>
<feature type="transmembrane region" description="Helical" evidence="1">
    <location>
        <begin position="12"/>
        <end position="37"/>
    </location>
</feature>
<keyword evidence="1" id="KW-1133">Transmembrane helix</keyword>
<protein>
    <submittedName>
        <fullName evidence="2">Uncharacterized protein</fullName>
    </submittedName>
</protein>
<dbReference type="KEGG" id="fpf:DCC35_14890"/>
<accession>A0A4D7JM31</accession>
<gene>
    <name evidence="2" type="ORF">DCC35_14890</name>
</gene>
<sequence length="126" mass="13896">MKTFGLTVLVGVLIYFLHSYLPWYSPMIFSILVFAIFELKLGNVITAAFFGSVLASLLMTFLIDSANEAILSNRIAGIFGLTSGIYLHVITALIAGISGILGGFLGYSFRRMIVKRRKDNVYYGGR</sequence>
<keyword evidence="1" id="KW-0472">Membrane</keyword>
<name>A0A4D7JM31_9BACT</name>
<organism evidence="2 3">
    <name type="scientific">Mangrovivirga cuniculi</name>
    <dbReference type="NCBI Taxonomy" id="2715131"/>
    <lineage>
        <taxon>Bacteria</taxon>
        <taxon>Pseudomonadati</taxon>
        <taxon>Bacteroidota</taxon>
        <taxon>Cytophagia</taxon>
        <taxon>Cytophagales</taxon>
        <taxon>Mangrovivirgaceae</taxon>
        <taxon>Mangrovivirga</taxon>
    </lineage>
</organism>
<proteinExistence type="predicted"/>
<dbReference type="RefSeq" id="WP_137091530.1">
    <property type="nucleotide sequence ID" value="NZ_CP028923.1"/>
</dbReference>
<dbReference type="OrthoDB" id="965650at2"/>
<feature type="transmembrane region" description="Helical" evidence="1">
    <location>
        <begin position="83"/>
        <end position="109"/>
    </location>
</feature>
<dbReference type="EMBL" id="CP028923">
    <property type="protein sequence ID" value="QCK15933.1"/>
    <property type="molecule type" value="Genomic_DNA"/>
</dbReference>
<evidence type="ECO:0000313" key="3">
    <source>
        <dbReference type="Proteomes" id="UP000298616"/>
    </source>
</evidence>
<dbReference type="AlphaFoldDB" id="A0A4D7JM31"/>
<feature type="transmembrane region" description="Helical" evidence="1">
    <location>
        <begin position="44"/>
        <end position="63"/>
    </location>
</feature>
<dbReference type="Proteomes" id="UP000298616">
    <property type="component" value="Chromosome"/>
</dbReference>
<reference evidence="2 3" key="1">
    <citation type="submission" date="2018-04" db="EMBL/GenBank/DDBJ databases">
        <title>Complete genome uncultured novel isolate.</title>
        <authorList>
            <person name="Merlino G."/>
        </authorList>
    </citation>
    <scope>NUCLEOTIDE SEQUENCE [LARGE SCALE GENOMIC DNA]</scope>
    <source>
        <strain evidence="3">R1DC9</strain>
    </source>
</reference>